<sequence length="2973" mass="341595">EKMSRMDRIVAEHQQFSQALNELQDWTKDAIHLLQSYCHPTADKSVLDSRMSKLELLNEEVVSHGSLLDTIEKKGSSMTEHYVTQLELQDLQERYSALQKKTKEAISKADKIVSDHQDYQKGLRTFDDWLQQEIEKLDCLELLDGNIEMYESTLRELQELQMRCAEGQALLNSALHTREEVMQWGIPHIEDRELESLRQDWQVYQQRLTETRGQINAVLSKLKVMERKFQKTDEWLTSVEGKVNIRTGRQSDRATKEIQLQQMKKWHEEVLVYKEEVEEVGSLAQQVLEEGRSSSRMSSMATLLASRYQAVRLYILEQTQLLEEEIKSIEESDIAIKSYTDWFGEAQNNFKNVTSDMGVMDKSGLERKIKKLELLLSDMDMGHRLLKSAREKGERVLKYLAGAEAEQLEKDIHSHVENTEDLTSSIRKEHTALEKGLHLAKEFSDKYKVQAQWLAEYQSVLQADVDPKTELYEKKAQLAKYKSIQQTVLSHEPSIKLVIEKGEALFSMTHDASMGDKIQKLQKDYQGLCHMAKTSLVDLEEKVKEHEAYNSELQEVEKWLLHMSSRLVTPDLMESNNLETITQQLANHKAMMEDIAGFEERLNSLKLKGETLVLHCAEHLQGKFKQNIHAHLQGTRDSYSAICSTVQRVYLSLENELQKHVSHQDTVLQCQAWLASVQKDIEPGTKAPLGLAEATKQAKHFRTLQEQANTYLDLLCTACDLSDGAVKNVAINVQQTKQTIEQRMVVSQDLANGWEEIKHLKAELQAYFQEAGQQIQNMKRRRAELEIKLAQNMVSQLKGFCQKLQSQQDKITSFTEKVNQLTNGQESPEHADIGHLSSRWLDFCFQINNLLQQREEDLQRTRDYHDRLNLVDVFLEKLTTEWDNLARSDTESTAVHLEALKTLASILQERRFALEDLKEQKQKVTEHLNSDDKELVKEQTNHFEQRWTQLEDLVKNKIQTCATTLEQLSLVHSRLQDLTEWAEDQQPGISEALKQSPPPELAQNLLMEHLTICSEVETKQMLLKNLIKDADKIMGNLGLNERQQLQKALADSQKHVDYLSDLVNQRKRHLNKALSERAQFLMAAYQALNQIQQHEKKVMFQEYICLHPDDVSKQIRTCKNAQAGLKAYQVDINCLWNQGRELMKEATEQEKTEVLGKLQELQNVFDSVLQKCGQRLIELEKSLVSRKHFKEDLDKACHWIKQADVLTFPEINLMNDDSELYAQLSKYQQILEQAPEYENLLLSLQQNGQEILPSLNEVDHSYLDEKLNSLPQQCNYVVKLAREKLGKVQEAIFMRKEYISLIDLTSKALKELEDHFLLMNKVPSNLLSEEALALQQDYSSLLNEVVTLGTAVNELNQKKEIFRSTGQPWLPEEMLQVVSQYHKLKRMIEQKVSQLADTTHAYRKYEDLCSKLNIRFEALSKELEQVNVETLPAEDKLKSYRTLAANLQNSGTLLRRITEQLEETSPMIEVSGCESAEMQVQQWREKLKLWNSLVKERMGESENRFIQSIDFHTEISRILEWLRQMKVELNEPLLLDGKLENIQEEIRKLQIQQEEFESSLRIINALCLREKQKYLKAKEFVPADLENCMAELSELEKEINEGITGKQMTLDKMYIASHRYHQAVQSASDWLEEAQELLHQNENGVDIEVAEESLKVYTEFFSTESKFNGLLDELRTLVSELEVCLQKAGQDYLKQAVASLKKKGKETKEQAQLQLELLRRCTVQWNLYQEERYQVIMSLNEAEKKLSRFSVTKDASCPKAEEKLLAHKTLVTLVNSFHEKITSLEEKASAMEKLGDNASKATISKSMTTVWQRWTRLRCTAREQEKILDEAVQEWKKLSDKILESTLAIDQLQERLPESCTEKASKAELIELLENHETFSRELEQEFSAVNRLRQHALNSILRDVVSEPAAFEDLPVIQEIKAMLDRCSNMQQKVKKSKKLVEQELKEREDVEKELNAVKAWIKDTKANLLNPASEMDMQIEDWQSLQKELNSHRHKVEKLSEEQQNKYLEMYAILPSELSLLLAEVALALANVNEEIQMKQKEAQQNQVLHQEMSQQATEIEQELNIILEKLKGKASDVAQAKKDHKILCEELDKCNIKLVELDAAVQDFSEQSPTLAKQLVDKAMLDESRDIRNDLEAMNEKIDYLSSVYHTEGLCQQVSELGRETEELQQTIKQRLQSLYDAAEDMKKFESEARALQTALAQAQSTLTSPELGRLSLKEQLSHRQHLLLKMESLKPKVQAVQVCQSALRIPEEVVTSLPICCTAVRLLEETSRLQHTAIQQCNIMQEAVVQYEQYEQEMKHLQHLIEEAHRELQDAKVTTNNIQELQIQIKRHEELAKKIKGYQDQIASLNSKCKMLTMKAKHATMLLTVTEVEGLTEGMEELDAELLPAHSAHPSVVMMTAGRCHTLLSPVTEESGEEGTNSEISSPPPCRSPSPVANTDASVNQALSAEQLQTDAAKIQPNAVSSQEMYEPGIESAANAKLDDLQRSWETLKNVISEKQRTLYEALERQQRYQDSLQSISTKMEAVEVKLNESLEPSKTPESQMAEHQALMDEILMLQEEISKLQASFADELVSESLDSEAADQLALQSTLTVLAERMATIRMKASGKRQLLEEKLSEQLEEQRHEQALQRYRSEADELDHWLLGARSTLDNVLRAFEEPMDMEAQLIDCQNMLLEIEQKVVALSELSVHSENLLMEGKTQTKEEAEQLAMKLRTLKGSLLELQRVLQDKQISIQGTFHEKEESEAELSSSQSPSVQEWLAQTRTTRSLQKQNSLQKQKELEQELAEQKKLLQSVASRGGEIINQQTAIDRTNVSDGPDSLSRELGLEGVKPKSQDQMKMRWESLHQELSTKEKLIHSALQQEQEQPIFSTTNRIIPGVPFYKGDKQVQDKSSVVNILDGLNQALQDVSSQTTVGEKKILPLEKKLYDAVSATSTWLDDVEERLFVQPALQPEETESCLYHQEVCCSH</sequence>
<feature type="coiled-coil region" evidence="6">
    <location>
        <begin position="903"/>
        <end position="934"/>
    </location>
</feature>
<evidence type="ECO:0000256" key="5">
    <source>
        <dbReference type="ARBA" id="ARBA00023242"/>
    </source>
</evidence>
<evidence type="ECO:0000256" key="2">
    <source>
        <dbReference type="ARBA" id="ARBA00022553"/>
    </source>
</evidence>
<proteinExistence type="predicted"/>
<feature type="region of interest" description="Disordered" evidence="7">
    <location>
        <begin position="2414"/>
        <end position="2442"/>
    </location>
</feature>
<evidence type="ECO:0000256" key="3">
    <source>
        <dbReference type="ARBA" id="ARBA00022737"/>
    </source>
</evidence>
<dbReference type="Proteomes" id="UP000228934">
    <property type="component" value="Unassembled WGS sequence"/>
</dbReference>
<keyword evidence="5" id="KW-0539">Nucleus</keyword>
<feature type="coiled-coil region" evidence="6">
    <location>
        <begin position="2288"/>
        <end position="2363"/>
    </location>
</feature>
<dbReference type="PANTHER" id="PTHR14514">
    <property type="entry name" value="PKA ANCHORING PROTEIN"/>
    <property type="match status" value="1"/>
</dbReference>
<dbReference type="SMART" id="SM00150">
    <property type="entry name" value="SPEC"/>
    <property type="match status" value="16"/>
</dbReference>
<evidence type="ECO:0000313" key="9">
    <source>
        <dbReference type="Proteomes" id="UP000228934"/>
    </source>
</evidence>
<feature type="compositionally biased region" description="Low complexity" evidence="7">
    <location>
        <begin position="2752"/>
        <end position="2763"/>
    </location>
</feature>
<evidence type="ECO:0000256" key="7">
    <source>
        <dbReference type="SAM" id="MobiDB-lite"/>
    </source>
</evidence>
<dbReference type="Gene3D" id="1.20.58.60">
    <property type="match status" value="11"/>
</dbReference>
<keyword evidence="3" id="KW-0677">Repeat</keyword>
<evidence type="ECO:0000256" key="6">
    <source>
        <dbReference type="SAM" id="Coils"/>
    </source>
</evidence>
<reference evidence="9" key="1">
    <citation type="journal article" date="2017" name="Nat. Commun.">
        <title>The North American bullfrog draft genome provides insight into hormonal regulation of long noncoding RNA.</title>
        <authorList>
            <person name="Hammond S.A."/>
            <person name="Warren R.L."/>
            <person name="Vandervalk B.P."/>
            <person name="Kucuk E."/>
            <person name="Khan H."/>
            <person name="Gibb E.A."/>
            <person name="Pandoh P."/>
            <person name="Kirk H."/>
            <person name="Zhao Y."/>
            <person name="Jones M."/>
            <person name="Mungall A.J."/>
            <person name="Coope R."/>
            <person name="Pleasance S."/>
            <person name="Moore R.A."/>
            <person name="Holt R.A."/>
            <person name="Round J.M."/>
            <person name="Ohora S."/>
            <person name="Walle B.V."/>
            <person name="Veldhoen N."/>
            <person name="Helbing C.C."/>
            <person name="Birol I."/>
        </authorList>
    </citation>
    <scope>NUCLEOTIDE SEQUENCE [LARGE SCALE GENOMIC DNA]</scope>
</reference>
<evidence type="ECO:0008006" key="10">
    <source>
        <dbReference type="Google" id="ProtNLM"/>
    </source>
</evidence>
<feature type="coiled-coil region" evidence="6">
    <location>
        <begin position="1984"/>
        <end position="2072"/>
    </location>
</feature>
<dbReference type="CDD" id="cd00176">
    <property type="entry name" value="SPEC"/>
    <property type="match status" value="1"/>
</dbReference>
<evidence type="ECO:0000256" key="1">
    <source>
        <dbReference type="ARBA" id="ARBA00004126"/>
    </source>
</evidence>
<dbReference type="InterPro" id="IPR018159">
    <property type="entry name" value="Spectrin/alpha-actinin"/>
</dbReference>
<keyword evidence="2" id="KW-0597">Phosphoprotein</keyword>
<keyword evidence="9" id="KW-1185">Reference proteome</keyword>
<feature type="non-terminal residue" evidence="8">
    <location>
        <position position="1"/>
    </location>
</feature>
<keyword evidence="6" id="KW-0175">Coiled coil</keyword>
<dbReference type="EMBL" id="KV922471">
    <property type="protein sequence ID" value="PIO02912.1"/>
    <property type="molecule type" value="Genomic_DNA"/>
</dbReference>
<keyword evidence="4" id="KW-0472">Membrane</keyword>
<dbReference type="OrthoDB" id="18853at2759"/>
<evidence type="ECO:0000313" key="8">
    <source>
        <dbReference type="EMBL" id="PIO02912.1"/>
    </source>
</evidence>
<dbReference type="SUPFAM" id="SSF46966">
    <property type="entry name" value="Spectrin repeat"/>
    <property type="match status" value="15"/>
</dbReference>
<gene>
    <name evidence="8" type="ORF">AB205_0113040</name>
</gene>
<organism evidence="8 9">
    <name type="scientific">Aquarana catesbeiana</name>
    <name type="common">American bullfrog</name>
    <name type="synonym">Rana catesbeiana</name>
    <dbReference type="NCBI Taxonomy" id="8400"/>
    <lineage>
        <taxon>Eukaryota</taxon>
        <taxon>Metazoa</taxon>
        <taxon>Chordata</taxon>
        <taxon>Craniata</taxon>
        <taxon>Vertebrata</taxon>
        <taxon>Euteleostomi</taxon>
        <taxon>Amphibia</taxon>
        <taxon>Batrachia</taxon>
        <taxon>Anura</taxon>
        <taxon>Neobatrachia</taxon>
        <taxon>Ranoidea</taxon>
        <taxon>Ranidae</taxon>
        <taxon>Aquarana</taxon>
    </lineage>
</organism>
<feature type="coiled-coil region" evidence="6">
    <location>
        <begin position="761"/>
        <end position="788"/>
    </location>
</feature>
<dbReference type="InterPro" id="IPR002017">
    <property type="entry name" value="Spectrin_repeat"/>
</dbReference>
<dbReference type="FunFam" id="1.20.58.60:FF:000177">
    <property type="entry name" value="nesprin-1 isoform X5"/>
    <property type="match status" value="1"/>
</dbReference>
<protein>
    <recommendedName>
        <fullName evidence="10">KASH domain-containing protein</fullName>
    </recommendedName>
</protein>
<evidence type="ECO:0000256" key="4">
    <source>
        <dbReference type="ARBA" id="ARBA00023136"/>
    </source>
</evidence>
<feature type="coiled-coil region" evidence="6">
    <location>
        <begin position="1928"/>
        <end position="1955"/>
    </location>
</feature>
<dbReference type="Pfam" id="PF00435">
    <property type="entry name" value="Spectrin"/>
    <property type="match status" value="1"/>
</dbReference>
<dbReference type="FunFam" id="1.20.58.60:FF:000182">
    <property type="entry name" value="Spectrin repeat containing, nuclear envelope 1a"/>
    <property type="match status" value="1"/>
</dbReference>
<comment type="subcellular location">
    <subcellularLocation>
        <location evidence="1">Nucleus membrane</location>
    </subcellularLocation>
</comment>
<accession>A0A2G9PHX1</accession>
<dbReference type="PANTHER" id="PTHR14514:SF3">
    <property type="entry name" value="NESPRIN-1"/>
    <property type="match status" value="1"/>
</dbReference>
<dbReference type="GO" id="GO:0031965">
    <property type="term" value="C:nuclear membrane"/>
    <property type="evidence" value="ECO:0007669"/>
    <property type="project" value="UniProtKB-SubCell"/>
</dbReference>
<feature type="coiled-coil region" evidence="6">
    <location>
        <begin position="1402"/>
        <end position="1429"/>
    </location>
</feature>
<feature type="region of interest" description="Disordered" evidence="7">
    <location>
        <begin position="2743"/>
        <end position="2780"/>
    </location>
</feature>
<name>A0A2G9PHX1_AQUCT</name>